<dbReference type="InterPro" id="IPR054470">
    <property type="entry name" value="FIMAH_dom"/>
</dbReference>
<proteinExistence type="predicted"/>
<evidence type="ECO:0000313" key="2">
    <source>
        <dbReference type="EMBL" id="RDI40011.1"/>
    </source>
</evidence>
<dbReference type="InterPro" id="IPR051344">
    <property type="entry name" value="Vgb"/>
</dbReference>
<dbReference type="InterPro" id="IPR011044">
    <property type="entry name" value="Quino_amine_DH_bsu"/>
</dbReference>
<dbReference type="EMBL" id="QQAY01000013">
    <property type="protein sequence ID" value="RDI40011.1"/>
    <property type="molecule type" value="Genomic_DNA"/>
</dbReference>
<dbReference type="Proteomes" id="UP000255326">
    <property type="component" value="Unassembled WGS sequence"/>
</dbReference>
<dbReference type="OrthoDB" id="843723at2"/>
<reference evidence="2 3" key="1">
    <citation type="submission" date="2018-07" db="EMBL/GenBank/DDBJ databases">
        <title>Genomic Encyclopedia of Type Strains, Phase IV (KMG-IV): sequencing the most valuable type-strain genomes for metagenomic binning, comparative biology and taxonomic classification.</title>
        <authorList>
            <person name="Goeker M."/>
        </authorList>
    </citation>
    <scope>NUCLEOTIDE SEQUENCE [LARGE SCALE GENOMIC DNA]</scope>
    <source>
        <strain evidence="2 3">DSM 25281</strain>
    </source>
</reference>
<dbReference type="Gene3D" id="2.130.10.10">
    <property type="entry name" value="YVTN repeat-like/Quinoprotein amine dehydrogenase"/>
    <property type="match status" value="2"/>
</dbReference>
<dbReference type="Pfam" id="PF22888">
    <property type="entry name" value="FIMAH"/>
    <property type="match status" value="1"/>
</dbReference>
<dbReference type="InterPro" id="IPR015943">
    <property type="entry name" value="WD40/YVTN_repeat-like_dom_sf"/>
</dbReference>
<keyword evidence="3" id="KW-1185">Reference proteome</keyword>
<accession>A0A370G8A0</accession>
<dbReference type="PANTHER" id="PTHR40274">
    <property type="entry name" value="VIRGINIAMYCIN B LYASE"/>
    <property type="match status" value="1"/>
</dbReference>
<protein>
    <submittedName>
        <fullName evidence="2">Outer membrane protein assembly factor BamB</fullName>
    </submittedName>
</protein>
<dbReference type="SUPFAM" id="SSF75011">
    <property type="entry name" value="3-carboxy-cis,cis-mucoante lactonizing enzyme"/>
    <property type="match status" value="1"/>
</dbReference>
<name>A0A370G8A0_9BACI</name>
<gene>
    <name evidence="2" type="ORF">DFR59_11334</name>
</gene>
<dbReference type="RefSeq" id="WP_114746584.1">
    <property type="nucleotide sequence ID" value="NZ_QQAY01000013.1"/>
</dbReference>
<comment type="caution">
    <text evidence="2">The sequence shown here is derived from an EMBL/GenBank/DDBJ whole genome shotgun (WGS) entry which is preliminary data.</text>
</comment>
<evidence type="ECO:0000313" key="3">
    <source>
        <dbReference type="Proteomes" id="UP000255326"/>
    </source>
</evidence>
<dbReference type="PANTHER" id="PTHR40274:SF3">
    <property type="entry name" value="VIRGINIAMYCIN B LYASE"/>
    <property type="match status" value="1"/>
</dbReference>
<dbReference type="SUPFAM" id="SSF50969">
    <property type="entry name" value="YVTN repeat-like/Quinoprotein amine dehydrogenase"/>
    <property type="match status" value="1"/>
</dbReference>
<dbReference type="AlphaFoldDB" id="A0A370G8A0"/>
<dbReference type="Gene3D" id="2.60.120.260">
    <property type="entry name" value="Galactose-binding domain-like"/>
    <property type="match status" value="1"/>
</dbReference>
<sequence>MIQKNLKKCFRISATGILIVSLASMNSPYSIKAKEKPAQNDYFIENAGFESTPKENGAILGWTQTYGDTGFSIDRSVVKEGTQSLKMADSLSTKSAGIRSSMARVTGGQVYHFDASIYLQSGSLNMYLLYFDENGKEVAKFSSGYSVKSVAANTWLSGSVSGKAPKNAVSARLELYSGVASVTNAFVDQVSFSWEEQLDLTVSDPVNLGEAVKASLTSSAAISTRSDGHSELYFATNGVPATFYAIDGDTGERLFSQPIPGADTVWAITEGSDGNIYFAGTNDGILYRYLPAEKRIETLGKNPSDTWIWDLAVSKDGKVYGATYPHAKVFEYDIQTGEFKDLGTFKDGQKYARGLGISGDYLYVGIGSTAYVYRLNLKTGEKEEVHIPISGGNNTVANIEGYDGKLFIRVGGSTVYVLDEETLELVNTIKYTGEISPPSPDNGEDMYYILGAKLHRYNLKTNTTEEVSGISSTDHTTRKFGWVEKDGHSVLALVSGFSEYMQYDPMKNEVEYIYPDVEPQGVPIQSLAKAPDGKIYLGGYHRGMSVFDPRESKIIHNLSWMPQPEGIGFFDGKVFFGTYGGAKIYQYDPAKAMDFGNTPDKNPGLIHDIEDFQDRPFTLESSGNDLFIGTIPGYGELGGSLSIYHKQTGQWEDHRNVVENQSIIGLAYKDGYVYGGTSVWGGGGSNPADENAKIFVWDVKNSKKVAEFTPDIPGLDADPKMIGELSAGPDGLIWGAIDGTIFAMDPKTYEVKKSKVVYPSTYAASKWRPIYLRWGKDGLLYTTLGRNITVVNPGTLSTMLIKQNADLMDIENDGSLYYASGADLMKLEVHPGETSFNSVREEAEEYRSRNMLDQPLYKQLLEDLKQADHQLEKGNGPNAIEFLEKAKEQINKDSLSKFISLDAKNVLTASLDSLIRQPK</sequence>
<organism evidence="2 3">
    <name type="scientific">Falsibacillus pallidus</name>
    <dbReference type="NCBI Taxonomy" id="493781"/>
    <lineage>
        <taxon>Bacteria</taxon>
        <taxon>Bacillati</taxon>
        <taxon>Bacillota</taxon>
        <taxon>Bacilli</taxon>
        <taxon>Bacillales</taxon>
        <taxon>Bacillaceae</taxon>
        <taxon>Falsibacillus</taxon>
    </lineage>
</organism>
<evidence type="ECO:0000259" key="1">
    <source>
        <dbReference type="Pfam" id="PF22888"/>
    </source>
</evidence>
<feature type="domain" description="FIMAH" evidence="1">
    <location>
        <begin position="837"/>
        <end position="916"/>
    </location>
</feature>